<dbReference type="Pfam" id="PF00248">
    <property type="entry name" value="Aldo_ket_red"/>
    <property type="match status" value="1"/>
</dbReference>
<dbReference type="InterPro" id="IPR036812">
    <property type="entry name" value="NAD(P)_OxRdtase_dom_sf"/>
</dbReference>
<dbReference type="InterPro" id="IPR050523">
    <property type="entry name" value="AKR_Detox_Biosynth"/>
</dbReference>
<reference evidence="3" key="1">
    <citation type="submission" date="2023-08" db="EMBL/GenBank/DDBJ databases">
        <title>Rhodospirillaceae gen. nov., a novel taxon isolated from the Yangtze River Yuezi River estuary sludge.</title>
        <authorList>
            <person name="Ruan L."/>
        </authorList>
    </citation>
    <scope>NUCLEOTIDE SEQUENCE [LARGE SCALE GENOMIC DNA]</scope>
    <source>
        <strain evidence="3">R-7</strain>
    </source>
</reference>
<protein>
    <submittedName>
        <fullName evidence="2">Aldo/keto reductase</fullName>
    </submittedName>
</protein>
<dbReference type="PANTHER" id="PTHR43364:SF6">
    <property type="entry name" value="OXIDOREDUCTASE-RELATED"/>
    <property type="match status" value="1"/>
</dbReference>
<dbReference type="SUPFAM" id="SSF51430">
    <property type="entry name" value="NAD(P)-linked oxidoreductase"/>
    <property type="match status" value="1"/>
</dbReference>
<dbReference type="Gene3D" id="3.20.20.100">
    <property type="entry name" value="NADP-dependent oxidoreductase domain"/>
    <property type="match status" value="1"/>
</dbReference>
<dbReference type="InterPro" id="IPR023210">
    <property type="entry name" value="NADP_OxRdtase_dom"/>
</dbReference>
<dbReference type="PANTHER" id="PTHR43364">
    <property type="entry name" value="NADH-SPECIFIC METHYLGLYOXAL REDUCTASE-RELATED"/>
    <property type="match status" value="1"/>
</dbReference>
<dbReference type="RefSeq" id="WP_379955186.1">
    <property type="nucleotide sequence ID" value="NZ_JAUYVI010000003.1"/>
</dbReference>
<dbReference type="EMBL" id="JAUYVI010000003">
    <property type="protein sequence ID" value="MDQ7247750.1"/>
    <property type="molecule type" value="Genomic_DNA"/>
</dbReference>
<keyword evidence="3" id="KW-1185">Reference proteome</keyword>
<comment type="caution">
    <text evidence="2">The sequence shown here is derived from an EMBL/GenBank/DDBJ whole genome shotgun (WGS) entry which is preliminary data.</text>
</comment>
<evidence type="ECO:0000313" key="3">
    <source>
        <dbReference type="Proteomes" id="UP001230156"/>
    </source>
</evidence>
<gene>
    <name evidence="2" type="ORF">Q8A70_08730</name>
</gene>
<dbReference type="PRINTS" id="PR00069">
    <property type="entry name" value="ALDKETRDTASE"/>
</dbReference>
<feature type="domain" description="NADP-dependent oxidoreductase" evidence="1">
    <location>
        <begin position="16"/>
        <end position="313"/>
    </location>
</feature>
<proteinExistence type="predicted"/>
<dbReference type="CDD" id="cd19081">
    <property type="entry name" value="AKR_AKR9C1"/>
    <property type="match status" value="1"/>
</dbReference>
<name>A0ABU0YJ57_9PROT</name>
<evidence type="ECO:0000259" key="1">
    <source>
        <dbReference type="Pfam" id="PF00248"/>
    </source>
</evidence>
<dbReference type="InterPro" id="IPR020471">
    <property type="entry name" value="AKR"/>
</dbReference>
<evidence type="ECO:0000313" key="2">
    <source>
        <dbReference type="EMBL" id="MDQ7247750.1"/>
    </source>
</evidence>
<sequence>MELRELGRSGLKVSPVCLGGNVFGWTADEKASFAVLDDFTTAGGNFIDTADVYSTWVPGHKGGESETVLGKWLKTRGNRDKVIIATKVGSDMGNGRKGLKAGYIAQAVEDSLKRLQTDTIDLYQSHRDDLDTPQEETLEAYGKLVKAGKVRAIGASNFTAERLASALAISAKNGLPRYESLQPEYNLYERAGYEKELEPLCQKEKIGVIGYFGLASGFLTGKYRSEADLAKSPRGEDIGQYLNERGFRILKALDQVAAETKATQAQVAVAWLIARPSVTAPIVSATRIEQSHDLIKAMRLKLSSAQVEALNAASAY</sequence>
<dbReference type="Proteomes" id="UP001230156">
    <property type="component" value="Unassembled WGS sequence"/>
</dbReference>
<accession>A0ABU0YJ57</accession>
<organism evidence="2 3">
    <name type="scientific">Dongia sedimenti</name>
    <dbReference type="NCBI Taxonomy" id="3064282"/>
    <lineage>
        <taxon>Bacteria</taxon>
        <taxon>Pseudomonadati</taxon>
        <taxon>Pseudomonadota</taxon>
        <taxon>Alphaproteobacteria</taxon>
        <taxon>Rhodospirillales</taxon>
        <taxon>Dongiaceae</taxon>
        <taxon>Dongia</taxon>
    </lineage>
</organism>